<dbReference type="EMBL" id="AMQS01000004">
    <property type="protein sequence ID" value="EKF52120.1"/>
    <property type="molecule type" value="Genomic_DNA"/>
</dbReference>
<evidence type="ECO:0000313" key="5">
    <source>
        <dbReference type="Proteomes" id="UP000006787"/>
    </source>
</evidence>
<reference evidence="4 5" key="1">
    <citation type="journal article" date="2012" name="J. Bacteriol.">
        <title>Genome Sequence of the Bacteriocin-Producing Strain Lactococcus garvieae DCC43.</title>
        <authorList>
            <person name="Gabrielsen C."/>
            <person name="Brede D.A."/>
            <person name="Hernandez P.E."/>
            <person name="Nes I.F."/>
            <person name="Diep D.B."/>
        </authorList>
    </citation>
    <scope>NUCLEOTIDE SEQUENCE [LARGE SCALE GENOMIC DNA]</scope>
    <source>
        <strain evidence="4 5">DCC43</strain>
    </source>
</reference>
<accession>K2PLE7</accession>
<evidence type="ECO:0000256" key="3">
    <source>
        <dbReference type="SAM" id="Phobius"/>
    </source>
</evidence>
<dbReference type="InterPro" id="IPR023365">
    <property type="entry name" value="Sortase_dom-sf"/>
</dbReference>
<dbReference type="AlphaFoldDB" id="K2PLE7"/>
<feature type="active site" description="Acyl-thioester intermediate" evidence="2">
    <location>
        <position position="221"/>
    </location>
</feature>
<dbReference type="NCBIfam" id="NF033745">
    <property type="entry name" value="class_C_sortase"/>
    <property type="match status" value="1"/>
</dbReference>
<dbReference type="InterPro" id="IPR005754">
    <property type="entry name" value="Sortase"/>
</dbReference>
<dbReference type="eggNOG" id="COG3764">
    <property type="taxonomic scope" value="Bacteria"/>
</dbReference>
<feature type="active site" description="Proton donor/acceptor" evidence="2">
    <location>
        <position position="159"/>
    </location>
</feature>
<comment type="caution">
    <text evidence="4">The sequence shown here is derived from an EMBL/GenBank/DDBJ whole genome shotgun (WGS) entry which is preliminary data.</text>
</comment>
<dbReference type="GO" id="GO:0016787">
    <property type="term" value="F:hydrolase activity"/>
    <property type="evidence" value="ECO:0007669"/>
    <property type="project" value="UniProtKB-KW"/>
</dbReference>
<feature type="transmembrane region" description="Helical" evidence="3">
    <location>
        <begin position="256"/>
        <end position="276"/>
    </location>
</feature>
<dbReference type="PATRIC" id="fig|1231377.3.peg.394"/>
<dbReference type="NCBIfam" id="TIGR01076">
    <property type="entry name" value="sortase_fam"/>
    <property type="match status" value="1"/>
</dbReference>
<organism evidence="4 5">
    <name type="scientific">Lactococcus garvieae DCC43</name>
    <dbReference type="NCBI Taxonomy" id="1231377"/>
    <lineage>
        <taxon>Bacteria</taxon>
        <taxon>Bacillati</taxon>
        <taxon>Bacillota</taxon>
        <taxon>Bacilli</taxon>
        <taxon>Lactobacillales</taxon>
        <taxon>Streptococcaceae</taxon>
        <taxon>Lactococcus</taxon>
    </lineage>
</organism>
<feature type="transmembrane region" description="Helical" evidence="3">
    <location>
        <begin position="21"/>
        <end position="44"/>
    </location>
</feature>
<dbReference type="SUPFAM" id="SSF63817">
    <property type="entry name" value="Sortase"/>
    <property type="match status" value="1"/>
</dbReference>
<keyword evidence="3" id="KW-0472">Membrane</keyword>
<dbReference type="Proteomes" id="UP000006787">
    <property type="component" value="Unassembled WGS sequence"/>
</dbReference>
<keyword evidence="1" id="KW-0378">Hydrolase</keyword>
<dbReference type="InterPro" id="IPR042002">
    <property type="entry name" value="Sortase_C"/>
</dbReference>
<dbReference type="Gene3D" id="2.40.260.10">
    <property type="entry name" value="Sortase"/>
    <property type="match status" value="1"/>
</dbReference>
<dbReference type="Pfam" id="PF04203">
    <property type="entry name" value="Sortase"/>
    <property type="match status" value="1"/>
</dbReference>
<name>K2PLE7_9LACT</name>
<sequence>MTYKSSKPTKITKRNFSVRNIISTVLLVFALGILFYPIIVIYMVSQQNKTTIQNYNQSVDKMNPQKVQQLLQSAHLYNQYIYTKSQYKTWDKPIPDYDEQLITDKTKVIAYLTIPQIKVENVPVYSGDSAETLAAGIGHIPQTSLPVGGHNTHSVLSAHSGHVNNTLFSDLEDLKLKDVFYIHVLDKTLKYKIIDRKIVNPDETDAINIVNGKDLVTLVTCWPTGINNKRLLVTGTRLPNDSSQPQEHIQRNKYGYNFWVMLLASALALMALYLIIRNIFGKHTHNMRIDRIQFDAIYQGNQTIVIASAPPARNPSSKYKLKDKIVLTAAEVIHSRDVQGNLQETRQYFTKKDKFTWEKIEKRKYAEQQKGEITRVISAQEINNLKENSDSLLPTSFIEAAEKLAKQRLGPSLLPENYVFLEIKVKR</sequence>
<dbReference type="RefSeq" id="WP_003134602.1">
    <property type="nucleotide sequence ID" value="NZ_AMQS01000004.1"/>
</dbReference>
<gene>
    <name evidence="4" type="ORF">C426_0393</name>
</gene>
<evidence type="ECO:0000256" key="2">
    <source>
        <dbReference type="PIRSR" id="PIRSR605754-1"/>
    </source>
</evidence>
<evidence type="ECO:0000256" key="1">
    <source>
        <dbReference type="ARBA" id="ARBA00022801"/>
    </source>
</evidence>
<keyword evidence="3" id="KW-0812">Transmembrane</keyword>
<keyword evidence="3" id="KW-1133">Transmembrane helix</keyword>
<protein>
    <submittedName>
        <fullName evidence="4">Sortase A, LPXTG specific</fullName>
    </submittedName>
</protein>
<proteinExistence type="predicted"/>
<dbReference type="CDD" id="cd05827">
    <property type="entry name" value="Sortase_C"/>
    <property type="match status" value="1"/>
</dbReference>
<evidence type="ECO:0000313" key="4">
    <source>
        <dbReference type="EMBL" id="EKF52120.1"/>
    </source>
</evidence>